<dbReference type="AlphaFoldDB" id="A0A7K7KCK1"/>
<dbReference type="GO" id="GO:0000776">
    <property type="term" value="C:kinetochore"/>
    <property type="evidence" value="ECO:0007669"/>
    <property type="project" value="TreeGrafter"/>
</dbReference>
<dbReference type="GO" id="GO:0005524">
    <property type="term" value="F:ATP binding"/>
    <property type="evidence" value="ECO:0007669"/>
    <property type="project" value="InterPro"/>
</dbReference>
<dbReference type="SUPFAM" id="SSF56112">
    <property type="entry name" value="Protein kinase-like (PK-like)"/>
    <property type="match status" value="1"/>
</dbReference>
<dbReference type="GO" id="GO:0005813">
    <property type="term" value="C:centrosome"/>
    <property type="evidence" value="ECO:0007669"/>
    <property type="project" value="TreeGrafter"/>
</dbReference>
<accession>A0A7K7KCK1</accession>
<organism evidence="2 3">
    <name type="scientific">Agelaius phoeniceus</name>
    <name type="common">Red-winged blackbird</name>
    <name type="synonym">Oriolus phoeniceus</name>
    <dbReference type="NCBI Taxonomy" id="39638"/>
    <lineage>
        <taxon>Eukaryota</taxon>
        <taxon>Metazoa</taxon>
        <taxon>Chordata</taxon>
        <taxon>Craniata</taxon>
        <taxon>Vertebrata</taxon>
        <taxon>Euteleostomi</taxon>
        <taxon>Archelosauria</taxon>
        <taxon>Archosauria</taxon>
        <taxon>Dinosauria</taxon>
        <taxon>Saurischia</taxon>
        <taxon>Theropoda</taxon>
        <taxon>Coelurosauria</taxon>
        <taxon>Aves</taxon>
        <taxon>Neognathae</taxon>
        <taxon>Neoaves</taxon>
        <taxon>Telluraves</taxon>
        <taxon>Australaves</taxon>
        <taxon>Passeriformes</taxon>
        <taxon>Passeroidea</taxon>
        <taxon>Icteridae</taxon>
        <taxon>Agelaius</taxon>
    </lineage>
</organism>
<dbReference type="GO" id="GO:0000922">
    <property type="term" value="C:spindle pole"/>
    <property type="evidence" value="ECO:0007669"/>
    <property type="project" value="TreeGrafter"/>
</dbReference>
<feature type="domain" description="Protein kinase" evidence="1">
    <location>
        <begin position="1"/>
        <end position="92"/>
    </location>
</feature>
<dbReference type="GO" id="GO:0007052">
    <property type="term" value="P:mitotic spindle organization"/>
    <property type="evidence" value="ECO:0007669"/>
    <property type="project" value="TreeGrafter"/>
</dbReference>
<evidence type="ECO:0000313" key="3">
    <source>
        <dbReference type="Proteomes" id="UP000521525"/>
    </source>
</evidence>
<feature type="non-terminal residue" evidence="2">
    <location>
        <position position="102"/>
    </location>
</feature>
<keyword evidence="2" id="KW-0418">Kinase</keyword>
<proteinExistence type="predicted"/>
<reference evidence="2 3" key="1">
    <citation type="submission" date="2019-09" db="EMBL/GenBank/DDBJ databases">
        <title>Bird 10,000 Genomes (B10K) Project - Family phase.</title>
        <authorList>
            <person name="Zhang G."/>
        </authorList>
    </citation>
    <scope>NUCLEOTIDE SEQUENCE [LARGE SCALE GENOMIC DNA]</scope>
    <source>
        <strain evidence="2">OUT-0050</strain>
        <tissue evidence="2">Muscle</tissue>
    </source>
</reference>
<gene>
    <name evidence="2" type="primary">Plk2_1</name>
    <name evidence="2" type="ORF">AGEPHO_R15906</name>
</gene>
<dbReference type="GO" id="GO:0005634">
    <property type="term" value="C:nucleus"/>
    <property type="evidence" value="ECO:0007669"/>
    <property type="project" value="TreeGrafter"/>
</dbReference>
<feature type="non-terminal residue" evidence="2">
    <location>
        <position position="1"/>
    </location>
</feature>
<keyword evidence="2" id="KW-0808">Transferase</keyword>
<protein>
    <submittedName>
        <fullName evidence="2">PLK2 kinase</fullName>
    </submittedName>
</protein>
<dbReference type="Gene3D" id="1.10.510.10">
    <property type="entry name" value="Transferase(Phosphotransferase) domain 1"/>
    <property type="match status" value="1"/>
</dbReference>
<name>A0A7K7KCK1_AGEPH</name>
<comment type="caution">
    <text evidence="2">The sequence shown here is derived from an EMBL/GenBank/DDBJ whole genome shotgun (WGS) entry which is preliminary data.</text>
</comment>
<dbReference type="EMBL" id="VZSP01002830">
    <property type="protein sequence ID" value="NWZ16478.1"/>
    <property type="molecule type" value="Genomic_DNA"/>
</dbReference>
<dbReference type="PANTHER" id="PTHR24345">
    <property type="entry name" value="SERINE/THREONINE-PROTEIN KINASE PLK"/>
    <property type="match status" value="1"/>
</dbReference>
<dbReference type="InterPro" id="IPR000719">
    <property type="entry name" value="Prot_kinase_dom"/>
</dbReference>
<dbReference type="GO" id="GO:0004674">
    <property type="term" value="F:protein serine/threonine kinase activity"/>
    <property type="evidence" value="ECO:0007669"/>
    <property type="project" value="TreeGrafter"/>
</dbReference>
<sequence>TPGYLAPEVLERRGHAEPADVWALGCAVYAALTGHAPFEARHRPELFRRIRSARYPLPPGLSGPARALIALMLQPEPAARPGPARLLLHPFLSQVRGWAAPG</sequence>
<dbReference type="PROSITE" id="PS50011">
    <property type="entry name" value="PROTEIN_KINASE_DOM"/>
    <property type="match status" value="1"/>
</dbReference>
<dbReference type="InterPro" id="IPR011009">
    <property type="entry name" value="Kinase-like_dom_sf"/>
</dbReference>
<evidence type="ECO:0000313" key="2">
    <source>
        <dbReference type="EMBL" id="NWZ16478.1"/>
    </source>
</evidence>
<dbReference type="Pfam" id="PF00069">
    <property type="entry name" value="Pkinase"/>
    <property type="match status" value="1"/>
</dbReference>
<dbReference type="GO" id="GO:0005737">
    <property type="term" value="C:cytoplasm"/>
    <property type="evidence" value="ECO:0007669"/>
    <property type="project" value="TreeGrafter"/>
</dbReference>
<keyword evidence="3" id="KW-1185">Reference proteome</keyword>
<evidence type="ECO:0000259" key="1">
    <source>
        <dbReference type="PROSITE" id="PS50011"/>
    </source>
</evidence>
<dbReference type="PANTHER" id="PTHR24345:SF43">
    <property type="entry name" value="INACTIVE SERINE_THREONINE-PROTEIN KINASE PLK5"/>
    <property type="match status" value="1"/>
</dbReference>
<dbReference type="Proteomes" id="UP000521525">
    <property type="component" value="Unassembled WGS sequence"/>
</dbReference>